<gene>
    <name evidence="3" type="ORF">A2827_00475</name>
</gene>
<dbReference type="STRING" id="1802158.A2827_00475"/>
<evidence type="ECO:0000256" key="1">
    <source>
        <dbReference type="SAM" id="Coils"/>
    </source>
</evidence>
<feature type="compositionally biased region" description="Polar residues" evidence="2">
    <location>
        <begin position="179"/>
        <end position="188"/>
    </location>
</feature>
<reference evidence="3 4" key="1">
    <citation type="journal article" date="2016" name="Nat. Commun.">
        <title>Thousands of microbial genomes shed light on interconnected biogeochemical processes in an aquifer system.</title>
        <authorList>
            <person name="Anantharaman K."/>
            <person name="Brown C.T."/>
            <person name="Hug L.A."/>
            <person name="Sharon I."/>
            <person name="Castelle C.J."/>
            <person name="Probst A.J."/>
            <person name="Thomas B.C."/>
            <person name="Singh A."/>
            <person name="Wilkins M.J."/>
            <person name="Karaoz U."/>
            <person name="Brodie E.L."/>
            <person name="Williams K.H."/>
            <person name="Hubbard S.S."/>
            <person name="Banfield J.F."/>
        </authorList>
    </citation>
    <scope>NUCLEOTIDE SEQUENCE [LARGE SCALE GENOMIC DNA]</scope>
</reference>
<proteinExistence type="predicted"/>
<feature type="coiled-coil region" evidence="1">
    <location>
        <begin position="285"/>
        <end position="312"/>
    </location>
</feature>
<comment type="caution">
    <text evidence="3">The sequence shown here is derived from an EMBL/GenBank/DDBJ whole genome shotgun (WGS) entry which is preliminary data.</text>
</comment>
<accession>A0A1G2H8F0</accession>
<dbReference type="Proteomes" id="UP000177932">
    <property type="component" value="Unassembled WGS sequence"/>
</dbReference>
<feature type="region of interest" description="Disordered" evidence="2">
    <location>
        <begin position="170"/>
        <end position="201"/>
    </location>
</feature>
<evidence type="ECO:0000256" key="2">
    <source>
        <dbReference type="SAM" id="MobiDB-lite"/>
    </source>
</evidence>
<sequence>MLLLVLLRKIVYVVYNYYIDTLINEFIIFIKNCLAKIMPDPNAENFRPEKSDAESNTELPETQSPLEKYEALIKRLILKFGGEGALDLVRKAKAEVQKIQDKLRKSKTDGEKMTPEEITQESDITEGELDIPETDRVPDTLFSHGTSGESSITNEQFLNILEMINRAKARQKPPLPEGLTQSHENASATEKPEKKQEDPERFLSEGAAQLSPETSERNSLEAIKGNLARGAKTLAILGLKPFDALGAIIDTKLFERQQTRLYQKISETENLLHRLETLSPAKIEAEHIRALREKLGERLNELNQKRDAQIRHFSGLTTARRIIQSLKTEEPKIK</sequence>
<dbReference type="EMBL" id="MHOD01000001">
    <property type="protein sequence ID" value="OGZ58746.1"/>
    <property type="molecule type" value="Genomic_DNA"/>
</dbReference>
<keyword evidence="1" id="KW-0175">Coiled coil</keyword>
<evidence type="ECO:0000313" key="3">
    <source>
        <dbReference type="EMBL" id="OGZ58746.1"/>
    </source>
</evidence>
<name>A0A1G2H8F0_9BACT</name>
<feature type="compositionally biased region" description="Basic and acidic residues" evidence="2">
    <location>
        <begin position="190"/>
        <end position="201"/>
    </location>
</feature>
<organism evidence="3 4">
    <name type="scientific">Candidatus Spechtbacteria bacterium RIFCSPHIGHO2_01_FULL_43_30</name>
    <dbReference type="NCBI Taxonomy" id="1802158"/>
    <lineage>
        <taxon>Bacteria</taxon>
        <taxon>Candidatus Spechtiibacteriota</taxon>
    </lineage>
</organism>
<evidence type="ECO:0000313" key="4">
    <source>
        <dbReference type="Proteomes" id="UP000177932"/>
    </source>
</evidence>
<protein>
    <submittedName>
        <fullName evidence="3">Uncharacterized protein</fullName>
    </submittedName>
</protein>
<dbReference type="AlphaFoldDB" id="A0A1G2H8F0"/>